<dbReference type="SUPFAM" id="SSF53448">
    <property type="entry name" value="Nucleotide-diphospho-sugar transferases"/>
    <property type="match status" value="1"/>
</dbReference>
<evidence type="ECO:0000259" key="2">
    <source>
        <dbReference type="Pfam" id="PF08241"/>
    </source>
</evidence>
<evidence type="ECO:0000313" key="3">
    <source>
        <dbReference type="EMBL" id="BAY71531.1"/>
    </source>
</evidence>
<proteinExistence type="predicted"/>
<dbReference type="InterPro" id="IPR029063">
    <property type="entry name" value="SAM-dependent_MTases_sf"/>
</dbReference>
<dbReference type="Pfam" id="PF08241">
    <property type="entry name" value="Methyltransf_11"/>
    <property type="match status" value="1"/>
</dbReference>
<dbReference type="InterPro" id="IPR013216">
    <property type="entry name" value="Methyltransf_11"/>
</dbReference>
<reference evidence="3 4" key="1">
    <citation type="submission" date="2017-06" db="EMBL/GenBank/DDBJ databases">
        <title>Genome sequencing of cyanobaciteial culture collection at National Institute for Environmental Studies (NIES).</title>
        <authorList>
            <person name="Hirose Y."/>
            <person name="Shimura Y."/>
            <person name="Fujisawa T."/>
            <person name="Nakamura Y."/>
            <person name="Kawachi M."/>
        </authorList>
    </citation>
    <scope>NUCLEOTIDE SEQUENCE [LARGE SCALE GENOMIC DNA]</scope>
    <source>
        <strain evidence="3 4">NIES-23</strain>
    </source>
</reference>
<feature type="domain" description="Methyltransferase type 11" evidence="2">
    <location>
        <begin position="439"/>
        <end position="495"/>
    </location>
</feature>
<feature type="domain" description="Glycosyltransferase 2-like" evidence="1">
    <location>
        <begin position="4"/>
        <end position="140"/>
    </location>
</feature>
<dbReference type="PANTHER" id="PTHR22916:SF3">
    <property type="entry name" value="UDP-GLCNAC:BETAGAL BETA-1,3-N-ACETYLGLUCOSAMINYLTRANSFERASE-LIKE PROTEIN 1"/>
    <property type="match status" value="1"/>
</dbReference>
<keyword evidence="3" id="KW-0808">Transferase</keyword>
<gene>
    <name evidence="3" type="ORF">NIES23_43510</name>
</gene>
<dbReference type="GO" id="GO:0016758">
    <property type="term" value="F:hexosyltransferase activity"/>
    <property type="evidence" value="ECO:0007669"/>
    <property type="project" value="UniProtKB-ARBA"/>
</dbReference>
<dbReference type="GO" id="GO:0008757">
    <property type="term" value="F:S-adenosylmethionine-dependent methyltransferase activity"/>
    <property type="evidence" value="ECO:0007669"/>
    <property type="project" value="InterPro"/>
</dbReference>
<dbReference type="InterPro" id="IPR029044">
    <property type="entry name" value="Nucleotide-diphossugar_trans"/>
</dbReference>
<accession>A0A1Z4KRL8</accession>
<dbReference type="Gene3D" id="3.90.550.10">
    <property type="entry name" value="Spore Coat Polysaccharide Biosynthesis Protein SpsA, Chain A"/>
    <property type="match status" value="1"/>
</dbReference>
<sequence>MKVSILIITYNHSHFIAQAIESVLMQKVKFEYEIVIGEDSSTDNTRQILLDYQKQYSDKIRLLLPEKNLGMHRNFVNTLQACRGEYIAILEGDDYWIADDKLQKQVEFLDENPDFTICFHNVMVFHEDNQYQPYIFLHNQPTVSYIEDLLIRNFISTPSVMYRNGLVESIPTWFYEQGMGDWIFHILNAQYGKIGYIDEVMSAYRIHVQGVWSSKSRDWQLKETIRMLDTIKSNVNVRYAEIIDRAVQFYSEQLLYLVPESQEVTPVLNTSLPNYLQIKDINFIAFPDWNQPEELLYQSLYYAIKLFLTHPENNKIALFIDTTDISEEDADIYISSTLMNLMLEEELEESHKINVFLIGELDQIQWQTLLSFLKARIVLPSENLDAILASGTAIIPCLTVEQLIEFDLTFIESAKPYKLNIGCGNVRFHGWINIDIEQNYKTVDLVCDARQKLPFNDNSCDLIYNEHFLEHLTLEEGLFFLKECHRILKPEGILRIAMPSLEYVVQKYMSDDWRNQEWLNYPEYQFIKTRAEMLNIAMRWWGHQWLYDTEELHRRLTESGYINVQNFAWGKSNTPDLRNRETRVDSILICESQALK</sequence>
<dbReference type="Pfam" id="PF00535">
    <property type="entry name" value="Glycos_transf_2"/>
    <property type="match status" value="1"/>
</dbReference>
<protein>
    <submittedName>
        <fullName evidence="3">Putative glycosyltransferase</fullName>
    </submittedName>
</protein>
<dbReference type="Proteomes" id="UP000217507">
    <property type="component" value="Chromosome"/>
</dbReference>
<dbReference type="CDD" id="cd02440">
    <property type="entry name" value="AdoMet_MTases"/>
    <property type="match status" value="1"/>
</dbReference>
<dbReference type="Gene3D" id="3.40.50.150">
    <property type="entry name" value="Vaccinia Virus protein VP39"/>
    <property type="match status" value="1"/>
</dbReference>
<dbReference type="EMBL" id="AP018216">
    <property type="protein sequence ID" value="BAY71531.1"/>
    <property type="molecule type" value="Genomic_DNA"/>
</dbReference>
<name>A0A1Z4KRL8_ANAVA</name>
<dbReference type="SUPFAM" id="SSF53335">
    <property type="entry name" value="S-adenosyl-L-methionine-dependent methyltransferases"/>
    <property type="match status" value="1"/>
</dbReference>
<dbReference type="AlphaFoldDB" id="A0A1Z4KRL8"/>
<dbReference type="InterPro" id="IPR001173">
    <property type="entry name" value="Glyco_trans_2-like"/>
</dbReference>
<evidence type="ECO:0000313" key="4">
    <source>
        <dbReference type="Proteomes" id="UP000217507"/>
    </source>
</evidence>
<evidence type="ECO:0000259" key="1">
    <source>
        <dbReference type="Pfam" id="PF00535"/>
    </source>
</evidence>
<organism evidence="3 4">
    <name type="scientific">Trichormus variabilis NIES-23</name>
    <dbReference type="NCBI Taxonomy" id="1973479"/>
    <lineage>
        <taxon>Bacteria</taxon>
        <taxon>Bacillati</taxon>
        <taxon>Cyanobacteriota</taxon>
        <taxon>Cyanophyceae</taxon>
        <taxon>Nostocales</taxon>
        <taxon>Nostocaceae</taxon>
        <taxon>Trichormus</taxon>
    </lineage>
</organism>
<dbReference type="PANTHER" id="PTHR22916">
    <property type="entry name" value="GLYCOSYLTRANSFERASE"/>
    <property type="match status" value="1"/>
</dbReference>